<dbReference type="RefSeq" id="XP_040663250.1">
    <property type="nucleotide sequence ID" value="XM_040809672.1"/>
</dbReference>
<feature type="compositionally biased region" description="Basic and acidic residues" evidence="1">
    <location>
        <begin position="254"/>
        <end position="273"/>
    </location>
</feature>
<evidence type="ECO:0000313" key="2">
    <source>
        <dbReference type="EMBL" id="OJI97487.1"/>
    </source>
</evidence>
<dbReference type="VEuPathDB" id="FungiDB:ASPVEDRAFT_24441"/>
<dbReference type="Proteomes" id="UP000184073">
    <property type="component" value="Unassembled WGS sequence"/>
</dbReference>
<protein>
    <submittedName>
        <fullName evidence="2">Uncharacterized protein</fullName>
    </submittedName>
</protein>
<name>A0A1L9P7I3_ASPVE</name>
<proteinExistence type="predicted"/>
<reference evidence="3" key="1">
    <citation type="journal article" date="2017" name="Genome Biol.">
        <title>Comparative genomics reveals high biological diversity and specific adaptations in the industrially and medically important fungal genus Aspergillus.</title>
        <authorList>
            <person name="de Vries R.P."/>
            <person name="Riley R."/>
            <person name="Wiebenga A."/>
            <person name="Aguilar-Osorio G."/>
            <person name="Amillis S."/>
            <person name="Uchima C.A."/>
            <person name="Anderluh G."/>
            <person name="Asadollahi M."/>
            <person name="Askin M."/>
            <person name="Barry K."/>
            <person name="Battaglia E."/>
            <person name="Bayram O."/>
            <person name="Benocci T."/>
            <person name="Braus-Stromeyer S.A."/>
            <person name="Caldana C."/>
            <person name="Canovas D."/>
            <person name="Cerqueira G.C."/>
            <person name="Chen F."/>
            <person name="Chen W."/>
            <person name="Choi C."/>
            <person name="Clum A."/>
            <person name="Dos Santos R.A."/>
            <person name="Damasio A.R."/>
            <person name="Diallinas G."/>
            <person name="Emri T."/>
            <person name="Fekete E."/>
            <person name="Flipphi M."/>
            <person name="Freyberg S."/>
            <person name="Gallo A."/>
            <person name="Gournas C."/>
            <person name="Habgood R."/>
            <person name="Hainaut M."/>
            <person name="Harispe M.L."/>
            <person name="Henrissat B."/>
            <person name="Hilden K.S."/>
            <person name="Hope R."/>
            <person name="Hossain A."/>
            <person name="Karabika E."/>
            <person name="Karaffa L."/>
            <person name="Karanyi Z."/>
            <person name="Krasevec N."/>
            <person name="Kuo A."/>
            <person name="Kusch H."/>
            <person name="LaButti K."/>
            <person name="Lagendijk E.L."/>
            <person name="Lapidus A."/>
            <person name="Levasseur A."/>
            <person name="Lindquist E."/>
            <person name="Lipzen A."/>
            <person name="Logrieco A.F."/>
            <person name="MacCabe A."/>
            <person name="Maekelae M.R."/>
            <person name="Malavazi I."/>
            <person name="Melin P."/>
            <person name="Meyer V."/>
            <person name="Mielnichuk N."/>
            <person name="Miskei M."/>
            <person name="Molnar A.P."/>
            <person name="Mule G."/>
            <person name="Ngan C.Y."/>
            <person name="Orejas M."/>
            <person name="Orosz E."/>
            <person name="Ouedraogo J.P."/>
            <person name="Overkamp K.M."/>
            <person name="Park H.-S."/>
            <person name="Perrone G."/>
            <person name="Piumi F."/>
            <person name="Punt P.J."/>
            <person name="Ram A.F."/>
            <person name="Ramon A."/>
            <person name="Rauscher S."/>
            <person name="Record E."/>
            <person name="Riano-Pachon D.M."/>
            <person name="Robert V."/>
            <person name="Roehrig J."/>
            <person name="Ruller R."/>
            <person name="Salamov A."/>
            <person name="Salih N.S."/>
            <person name="Samson R.A."/>
            <person name="Sandor E."/>
            <person name="Sanguinetti M."/>
            <person name="Schuetze T."/>
            <person name="Sepcic K."/>
            <person name="Shelest E."/>
            <person name="Sherlock G."/>
            <person name="Sophianopoulou V."/>
            <person name="Squina F.M."/>
            <person name="Sun H."/>
            <person name="Susca A."/>
            <person name="Todd R.B."/>
            <person name="Tsang A."/>
            <person name="Unkles S.E."/>
            <person name="van de Wiele N."/>
            <person name="van Rossen-Uffink D."/>
            <person name="Oliveira J.V."/>
            <person name="Vesth T.C."/>
            <person name="Visser J."/>
            <person name="Yu J.-H."/>
            <person name="Zhou M."/>
            <person name="Andersen M.R."/>
            <person name="Archer D.B."/>
            <person name="Baker S.E."/>
            <person name="Benoit I."/>
            <person name="Brakhage A.A."/>
            <person name="Braus G.H."/>
            <person name="Fischer R."/>
            <person name="Frisvad J.C."/>
            <person name="Goldman G.H."/>
            <person name="Houbraken J."/>
            <person name="Oakley B."/>
            <person name="Pocsi I."/>
            <person name="Scazzocchio C."/>
            <person name="Seiboth B."/>
            <person name="vanKuyk P.A."/>
            <person name="Wortman J."/>
            <person name="Dyer P.S."/>
            <person name="Grigoriev I.V."/>
        </authorList>
    </citation>
    <scope>NUCLEOTIDE SEQUENCE [LARGE SCALE GENOMIC DNA]</scope>
    <source>
        <strain evidence="3">CBS 583.65</strain>
    </source>
</reference>
<gene>
    <name evidence="2" type="ORF">ASPVEDRAFT_24441</name>
</gene>
<sequence>MCFTTRASRILVQLLRTEREHDGQLRAIRSLTEGRSGSGKLMYRILCRRLESETTRRDALAQWINTASQRLVQRHLQGMLETCNMDNRPGGFELVVPPFLFFPDGSILARVPRDHRFCVNLSEDDTLAPNTETRSKEVKKKSRKTRSPRDIDGWIRSCFRWQLRPLWLLQFADNVDVVATTSPSVWTNAPHEPRLQAVKSSKVTRVTAQSLRKMLELHSPCSTQNSKEIDNKNSRRQHRALSYSLEMDPATQRSLEHAKEKDESREGPFEWLP</sequence>
<evidence type="ECO:0000256" key="1">
    <source>
        <dbReference type="SAM" id="MobiDB-lite"/>
    </source>
</evidence>
<accession>A0A1L9P7I3</accession>
<dbReference type="AlphaFoldDB" id="A0A1L9P7I3"/>
<dbReference type="GeneID" id="63725183"/>
<dbReference type="EMBL" id="KV878125">
    <property type="protein sequence ID" value="OJI97487.1"/>
    <property type="molecule type" value="Genomic_DNA"/>
</dbReference>
<evidence type="ECO:0000313" key="3">
    <source>
        <dbReference type="Proteomes" id="UP000184073"/>
    </source>
</evidence>
<organism evidence="2 3">
    <name type="scientific">Aspergillus versicolor CBS 583.65</name>
    <dbReference type="NCBI Taxonomy" id="1036611"/>
    <lineage>
        <taxon>Eukaryota</taxon>
        <taxon>Fungi</taxon>
        <taxon>Dikarya</taxon>
        <taxon>Ascomycota</taxon>
        <taxon>Pezizomycotina</taxon>
        <taxon>Eurotiomycetes</taxon>
        <taxon>Eurotiomycetidae</taxon>
        <taxon>Eurotiales</taxon>
        <taxon>Aspergillaceae</taxon>
        <taxon>Aspergillus</taxon>
        <taxon>Aspergillus subgen. Nidulantes</taxon>
    </lineage>
</organism>
<keyword evidence="3" id="KW-1185">Reference proteome</keyword>
<feature type="region of interest" description="Disordered" evidence="1">
    <location>
        <begin position="242"/>
        <end position="273"/>
    </location>
</feature>